<dbReference type="GO" id="GO:0036151">
    <property type="term" value="P:phosphatidylcholine acyl-chain remodeling"/>
    <property type="evidence" value="ECO:0007669"/>
    <property type="project" value="Ensembl"/>
</dbReference>
<feature type="domain" description="EF-hand" evidence="17">
    <location>
        <begin position="350"/>
        <end position="385"/>
    </location>
</feature>
<feature type="transmembrane region" description="Helical" evidence="16">
    <location>
        <begin position="40"/>
        <end position="60"/>
    </location>
</feature>
<evidence type="ECO:0000256" key="7">
    <source>
        <dbReference type="ARBA" id="ARBA00022723"/>
    </source>
</evidence>
<keyword evidence="8" id="KW-0106">Calcium</keyword>
<evidence type="ECO:0000256" key="13">
    <source>
        <dbReference type="ARBA" id="ARBA00023264"/>
    </source>
</evidence>
<evidence type="ECO:0000256" key="1">
    <source>
        <dbReference type="ARBA" id="ARBA00004370"/>
    </source>
</evidence>
<organism evidence="18 19">
    <name type="scientific">Jaculus jaculus</name>
    <name type="common">Lesser Egyptian jerboa</name>
    <dbReference type="NCBI Taxonomy" id="51337"/>
    <lineage>
        <taxon>Eukaryota</taxon>
        <taxon>Metazoa</taxon>
        <taxon>Chordata</taxon>
        <taxon>Craniata</taxon>
        <taxon>Vertebrata</taxon>
        <taxon>Euteleostomi</taxon>
        <taxon>Mammalia</taxon>
        <taxon>Eutheria</taxon>
        <taxon>Euarchontoglires</taxon>
        <taxon>Glires</taxon>
        <taxon>Rodentia</taxon>
        <taxon>Myomorpha</taxon>
        <taxon>Dipodoidea</taxon>
        <taxon>Dipodidae</taxon>
        <taxon>Dipodinae</taxon>
        <taxon>Jaculus</taxon>
    </lineage>
</organism>
<dbReference type="GO" id="GO:0005789">
    <property type="term" value="C:endoplasmic reticulum membrane"/>
    <property type="evidence" value="ECO:0007669"/>
    <property type="project" value="UniProtKB-SubCell"/>
</dbReference>
<dbReference type="SUPFAM" id="SSF69593">
    <property type="entry name" value="Glycerol-3-phosphate (1)-acyltransferase"/>
    <property type="match status" value="1"/>
</dbReference>
<keyword evidence="19" id="KW-1185">Reference proteome</keyword>
<dbReference type="InterPro" id="IPR002123">
    <property type="entry name" value="Plipid/glycerol_acylTrfase"/>
</dbReference>
<keyword evidence="14" id="KW-0012">Acyltransferase</keyword>
<comment type="pathway">
    <text evidence="15">Phospholipid metabolism.</text>
</comment>
<reference evidence="18" key="2">
    <citation type="submission" date="2025-09" db="UniProtKB">
        <authorList>
            <consortium name="Ensembl"/>
        </authorList>
    </citation>
    <scope>IDENTIFICATION</scope>
</reference>
<dbReference type="Gene3D" id="1.10.238.10">
    <property type="entry name" value="EF-hand"/>
    <property type="match status" value="1"/>
</dbReference>
<dbReference type="SMART" id="SM00054">
    <property type="entry name" value="EFh"/>
    <property type="match status" value="3"/>
</dbReference>
<name>A0A8C5NVJ0_JACJA</name>
<dbReference type="GO" id="GO:0006656">
    <property type="term" value="P:phosphatidylcholine biosynthetic process"/>
    <property type="evidence" value="ECO:0007669"/>
    <property type="project" value="Ensembl"/>
</dbReference>
<keyword evidence="11 16" id="KW-0472">Membrane</keyword>
<evidence type="ECO:0000256" key="6">
    <source>
        <dbReference type="ARBA" id="ARBA00022692"/>
    </source>
</evidence>
<dbReference type="GO" id="GO:0005811">
    <property type="term" value="C:lipid droplet"/>
    <property type="evidence" value="ECO:0007669"/>
    <property type="project" value="UniProtKB-SubCell"/>
</dbReference>
<dbReference type="UniPathway" id="UPA00085"/>
<comment type="similarity">
    <text evidence="3">Belongs to the 1-acyl-sn-glycerol-3-phosphate acyltransferase family.</text>
</comment>
<dbReference type="CDD" id="cd00051">
    <property type="entry name" value="EFh"/>
    <property type="match status" value="1"/>
</dbReference>
<keyword evidence="6 16" id="KW-0812">Transmembrane</keyword>
<evidence type="ECO:0000256" key="12">
    <source>
        <dbReference type="ARBA" id="ARBA00023209"/>
    </source>
</evidence>
<dbReference type="InterPro" id="IPR002048">
    <property type="entry name" value="EF_hand_dom"/>
</dbReference>
<keyword evidence="4" id="KW-0444">Lipid biosynthesis</keyword>
<dbReference type="SUPFAM" id="SSF47473">
    <property type="entry name" value="EF-hand"/>
    <property type="match status" value="1"/>
</dbReference>
<dbReference type="InterPro" id="IPR018247">
    <property type="entry name" value="EF_Hand_1_Ca_BS"/>
</dbReference>
<evidence type="ECO:0000256" key="3">
    <source>
        <dbReference type="ARBA" id="ARBA00008655"/>
    </source>
</evidence>
<reference evidence="18" key="1">
    <citation type="submission" date="2025-08" db="UniProtKB">
        <authorList>
            <consortium name="Ensembl"/>
        </authorList>
    </citation>
    <scope>IDENTIFICATION</scope>
</reference>
<dbReference type="GO" id="GO:0047159">
    <property type="term" value="F:plasmalogen synthase activity"/>
    <property type="evidence" value="ECO:0007669"/>
    <property type="project" value="UniProtKB-EC"/>
</dbReference>
<dbReference type="GO" id="GO:2001246">
    <property type="term" value="P:negative regulation of phosphatidylcholine biosynthetic process"/>
    <property type="evidence" value="ECO:0007669"/>
    <property type="project" value="Ensembl"/>
</dbReference>
<dbReference type="PROSITE" id="PS00018">
    <property type="entry name" value="EF_HAND_1"/>
    <property type="match status" value="1"/>
</dbReference>
<gene>
    <name evidence="18" type="primary">Lpcat1</name>
</gene>
<proteinExistence type="inferred from homology"/>
<dbReference type="InterPro" id="IPR045252">
    <property type="entry name" value="LPCAT1-like"/>
</dbReference>
<dbReference type="GO" id="GO:0003841">
    <property type="term" value="F:1-acylglycerol-3-phosphate O-acyltransferase activity"/>
    <property type="evidence" value="ECO:0007669"/>
    <property type="project" value="UniProtKB-EC"/>
</dbReference>
<keyword evidence="10" id="KW-0443">Lipid metabolism</keyword>
<protein>
    <submittedName>
        <fullName evidence="18">Lysophosphatidylcholine acyltransferase 1</fullName>
    </submittedName>
</protein>
<evidence type="ECO:0000256" key="11">
    <source>
        <dbReference type="ARBA" id="ARBA00023136"/>
    </source>
</evidence>
<dbReference type="GO" id="GO:0005509">
    <property type="term" value="F:calcium ion binding"/>
    <property type="evidence" value="ECO:0007669"/>
    <property type="project" value="InterPro"/>
</dbReference>
<dbReference type="GO" id="GO:0045732">
    <property type="term" value="P:positive regulation of protein catabolic process"/>
    <property type="evidence" value="ECO:0007669"/>
    <property type="project" value="Ensembl"/>
</dbReference>
<evidence type="ECO:0000256" key="2">
    <source>
        <dbReference type="ARBA" id="ARBA00005074"/>
    </source>
</evidence>
<dbReference type="OMA" id="TEDDLAC"/>
<evidence type="ECO:0000256" key="9">
    <source>
        <dbReference type="ARBA" id="ARBA00022989"/>
    </source>
</evidence>
<comment type="pathway">
    <text evidence="2">Lipid metabolism; phospholipid metabolism.</text>
</comment>
<evidence type="ECO:0000256" key="15">
    <source>
        <dbReference type="ARBA" id="ARBA00025707"/>
    </source>
</evidence>
<dbReference type="SMART" id="SM00563">
    <property type="entry name" value="PlsC"/>
    <property type="match status" value="1"/>
</dbReference>
<dbReference type="PANTHER" id="PTHR23063:SF57">
    <property type="entry name" value="LYSOPHOSPHATIDYLCHOLINE ACYLTRANSFERASE 1"/>
    <property type="match status" value="1"/>
</dbReference>
<evidence type="ECO:0000259" key="17">
    <source>
        <dbReference type="PROSITE" id="PS50222"/>
    </source>
</evidence>
<dbReference type="GO" id="GO:0005886">
    <property type="term" value="C:plasma membrane"/>
    <property type="evidence" value="ECO:0007669"/>
    <property type="project" value="UniProtKB-SubCell"/>
</dbReference>
<dbReference type="Proteomes" id="UP000694385">
    <property type="component" value="Unassembled WGS sequence"/>
</dbReference>
<evidence type="ECO:0000256" key="10">
    <source>
        <dbReference type="ARBA" id="ARBA00023098"/>
    </source>
</evidence>
<dbReference type="Pfam" id="PF01553">
    <property type="entry name" value="Acyltransferase"/>
    <property type="match status" value="1"/>
</dbReference>
<dbReference type="GO" id="GO:0047192">
    <property type="term" value="F:1-alkylglycerophosphocholine O-acetyltransferase activity"/>
    <property type="evidence" value="ECO:0007669"/>
    <property type="project" value="UniProtKB-EC"/>
</dbReference>
<dbReference type="GO" id="GO:0030163">
    <property type="term" value="P:protein catabolic process"/>
    <property type="evidence" value="ECO:0007669"/>
    <property type="project" value="Ensembl"/>
</dbReference>
<dbReference type="Pfam" id="PF13833">
    <property type="entry name" value="EF-hand_8"/>
    <property type="match status" value="1"/>
</dbReference>
<dbReference type="GeneTree" id="ENSGT01030000234574"/>
<accession>A0A8C5NVJ0</accession>
<keyword evidence="5" id="KW-0808">Transferase</keyword>
<dbReference type="CDD" id="cd07991">
    <property type="entry name" value="LPLAT_LPCAT1-like"/>
    <property type="match status" value="1"/>
</dbReference>
<dbReference type="AlphaFoldDB" id="A0A8C5NVJ0"/>
<sequence length="505" mass="56231">MRAHSRGPPVTDAGEGDLRNDASLSLQVAFMTLTLFPIRLLFAAFMMLLAWPFALVASLGPADKEPEQPLALWRKVVDFLLKAIMRTMWFAGGFHRVAVKGRQALPAEAAILTLAPHSSYFDAIPVTMTMSSIVMKAESRDIPIWGTLIRYIRPVFVSRSDQDSRRKTVEEIKRRAQSDGKWPQVTVFPEVGPCPPPPTLQTSCAFIPGVPVQPVVLRYANKMDTITWTWQGPGAVTWLLCPQFLPVYSPSEEEKKNPALYASNVRHVMAKALGVSVTDYTFEDCQLALAEGQLRLPTDTCLLEFARLVRGLGLKPEKLEKDLDRYSESARMKRGEKIGLSEFAAYLEVPVSDTLEDMFSLFDESGGGKIDLREYVVALSVVCRPSQTLETIQLAFRTYGSPEDGSIDEKDLSCILKTALGVADLTVTDLFQAIDQEERGRITFADFRGFAAMYPNFAEDYLYPNQTHFDSCARTPPAPTPNGFCTDFSPENLGFGRKNLCKKLD</sequence>
<evidence type="ECO:0000256" key="16">
    <source>
        <dbReference type="SAM" id="Phobius"/>
    </source>
</evidence>
<dbReference type="GO" id="GO:0043129">
    <property type="term" value="P:surfactant homeostasis"/>
    <property type="evidence" value="ECO:0007669"/>
    <property type="project" value="Ensembl"/>
</dbReference>
<evidence type="ECO:0000256" key="5">
    <source>
        <dbReference type="ARBA" id="ARBA00022679"/>
    </source>
</evidence>
<evidence type="ECO:0000256" key="14">
    <source>
        <dbReference type="ARBA" id="ARBA00023315"/>
    </source>
</evidence>
<evidence type="ECO:0000256" key="4">
    <source>
        <dbReference type="ARBA" id="ARBA00022516"/>
    </source>
</evidence>
<dbReference type="GO" id="GO:0000139">
    <property type="term" value="C:Golgi membrane"/>
    <property type="evidence" value="ECO:0007669"/>
    <property type="project" value="UniProtKB-SubCell"/>
</dbReference>
<dbReference type="PANTHER" id="PTHR23063">
    <property type="entry name" value="PHOSPHOLIPID ACYLTRANSFERASE"/>
    <property type="match status" value="1"/>
</dbReference>
<comment type="subcellular location">
    <subcellularLocation>
        <location evidence="1">Membrane</location>
    </subcellularLocation>
</comment>
<evidence type="ECO:0000313" key="19">
    <source>
        <dbReference type="Proteomes" id="UP000694385"/>
    </source>
</evidence>
<keyword evidence="12" id="KW-0594">Phospholipid biosynthesis</keyword>
<evidence type="ECO:0000313" key="18">
    <source>
        <dbReference type="Ensembl" id="ENSJJAP00000002727.1"/>
    </source>
</evidence>
<keyword evidence="13" id="KW-1208">Phospholipid metabolism</keyword>
<dbReference type="InterPro" id="IPR011992">
    <property type="entry name" value="EF-hand-dom_pair"/>
</dbReference>
<keyword evidence="7" id="KW-0479">Metal-binding</keyword>
<dbReference type="GO" id="GO:0060041">
    <property type="term" value="P:retina development in camera-type eye"/>
    <property type="evidence" value="ECO:0007669"/>
    <property type="project" value="Ensembl"/>
</dbReference>
<dbReference type="GO" id="GO:0047191">
    <property type="term" value="F:1-alkylglycerophosphocholine O-acyltransferase activity"/>
    <property type="evidence" value="ECO:0007669"/>
    <property type="project" value="Ensembl"/>
</dbReference>
<dbReference type="GO" id="GO:0047184">
    <property type="term" value="F:1-acylglycerophosphocholine O-acyltransferase activity"/>
    <property type="evidence" value="ECO:0007669"/>
    <property type="project" value="UniProtKB-EC"/>
</dbReference>
<evidence type="ECO:0000256" key="8">
    <source>
        <dbReference type="ARBA" id="ARBA00022837"/>
    </source>
</evidence>
<keyword evidence="9 16" id="KW-1133">Transmembrane helix</keyword>
<dbReference type="PROSITE" id="PS50222">
    <property type="entry name" value="EF_HAND_2"/>
    <property type="match status" value="1"/>
</dbReference>
<dbReference type="Ensembl" id="ENSJJAT00000005659.1">
    <property type="protein sequence ID" value="ENSJJAP00000002727.1"/>
    <property type="gene ID" value="ENSJJAG00000004764.1"/>
</dbReference>